<organism evidence="1 2">
    <name type="scientific">Promethearchaeum syntrophicum</name>
    <dbReference type="NCBI Taxonomy" id="2594042"/>
    <lineage>
        <taxon>Archaea</taxon>
        <taxon>Promethearchaeati</taxon>
        <taxon>Promethearchaeota</taxon>
        <taxon>Promethearchaeia</taxon>
        <taxon>Promethearchaeales</taxon>
        <taxon>Promethearchaeaceae</taxon>
        <taxon>Promethearchaeum</taxon>
    </lineage>
</organism>
<reference evidence="1 2" key="1">
    <citation type="journal article" date="2020" name="Nature">
        <title>Isolation of an archaeon at the prokaryote-eukaryote interface.</title>
        <authorList>
            <person name="Imachi H."/>
            <person name="Nobu M.K."/>
            <person name="Nakahara N."/>
            <person name="Morono Y."/>
            <person name="Ogawara M."/>
            <person name="Takaki Y."/>
            <person name="Takano Y."/>
            <person name="Uematsu K."/>
            <person name="Ikuta T."/>
            <person name="Ito M."/>
            <person name="Matsui Y."/>
            <person name="Miyazaki M."/>
            <person name="Murata K."/>
            <person name="Saito Y."/>
            <person name="Sakai S."/>
            <person name="Song C."/>
            <person name="Tasumi E."/>
            <person name="Yamanaka Y."/>
            <person name="Yamaguchi T."/>
            <person name="Kamagata Y."/>
            <person name="Tamaki H."/>
            <person name="Takai K."/>
        </authorList>
    </citation>
    <scope>NUCLEOTIDE SEQUENCE [LARGE SCALE GENOMIC DNA]</scope>
    <source>
        <strain evidence="1 2">MK-D1</strain>
    </source>
</reference>
<reference evidence="1 2" key="2">
    <citation type="journal article" date="2024" name="Int. J. Syst. Evol. Microbiol.">
        <title>Promethearchaeum syntrophicum gen. nov., sp. nov., an anaerobic, obligately syntrophic archaeon, the first isolate of the lineage 'Asgard' archaea, and proposal of the new archaeal phylum Promethearchaeota phyl. nov. and kingdom Promethearchaeati regn. nov.</title>
        <authorList>
            <person name="Imachi H."/>
            <person name="Nobu M.K."/>
            <person name="Kato S."/>
            <person name="Takaki Y."/>
            <person name="Miyazaki M."/>
            <person name="Miyata M."/>
            <person name="Ogawara M."/>
            <person name="Saito Y."/>
            <person name="Sakai S."/>
            <person name="Tahara Y.O."/>
            <person name="Takano Y."/>
            <person name="Tasumi E."/>
            <person name="Uematsu K."/>
            <person name="Yoshimura T."/>
            <person name="Itoh T."/>
            <person name="Ohkuma M."/>
            <person name="Takai K."/>
        </authorList>
    </citation>
    <scope>NUCLEOTIDE SEQUENCE [LARGE SCALE GENOMIC DNA]</scope>
    <source>
        <strain evidence="1 2">MK-D1</strain>
    </source>
</reference>
<keyword evidence="2" id="KW-1185">Reference proteome</keyword>
<evidence type="ECO:0000313" key="1">
    <source>
        <dbReference type="EMBL" id="QEE17009.1"/>
    </source>
</evidence>
<evidence type="ECO:0000313" key="2">
    <source>
        <dbReference type="Proteomes" id="UP000321408"/>
    </source>
</evidence>
<proteinExistence type="predicted"/>
<dbReference type="RefSeq" id="WP_147663930.1">
    <property type="nucleotide sequence ID" value="NZ_CP042905.2"/>
</dbReference>
<gene>
    <name evidence="1" type="ORF">DSAG12_02841</name>
</gene>
<dbReference type="EMBL" id="CP042905">
    <property type="protein sequence ID" value="QEE17009.1"/>
    <property type="molecule type" value="Genomic_DNA"/>
</dbReference>
<dbReference type="KEGG" id="psyt:DSAG12_02841"/>
<name>A0A5B9DCH9_9ARCH</name>
<accession>A0A5B9DCH9</accession>
<dbReference type="GeneID" id="41330820"/>
<dbReference type="Proteomes" id="UP000321408">
    <property type="component" value="Chromosome"/>
</dbReference>
<dbReference type="AlphaFoldDB" id="A0A5B9DCH9"/>
<sequence length="203" mass="23892">MYICISANKASIIQMEIIDFYKESRKVVFNLDKKRDYNKAIRTLTPKGLKKRKRKKNKRNEKLIQRTITETIDSFLNIDLPKIKPKEYLKTNKKIENSKYQNIIEEILIQQFGSGGNLEVICPFCQDTINFEYFNLDDRKNIAMRICSCDAITRISVRGFNKKIFSDIGISPDLFNKYGQKTENDIQDEFGNRIFTYAFKILN</sequence>
<protein>
    <submittedName>
        <fullName evidence="1">Uncharacterized protein</fullName>
    </submittedName>
</protein>